<comment type="catalytic activity">
    <reaction evidence="2 15">
        <text>1-(2-carboxyphenylamino)-1-deoxy-D-ribulose 5-phosphate + H(+) = (1S,2R)-1-C-(indol-3-yl)glycerol 3-phosphate + CO2 + H2O</text>
        <dbReference type="Rhea" id="RHEA:23476"/>
        <dbReference type="ChEBI" id="CHEBI:15377"/>
        <dbReference type="ChEBI" id="CHEBI:15378"/>
        <dbReference type="ChEBI" id="CHEBI:16526"/>
        <dbReference type="ChEBI" id="CHEBI:58613"/>
        <dbReference type="ChEBI" id="CHEBI:58866"/>
        <dbReference type="EC" id="4.1.1.48"/>
    </reaction>
</comment>
<feature type="region of interest" description="Disordered" evidence="17">
    <location>
        <begin position="485"/>
        <end position="504"/>
    </location>
</feature>
<evidence type="ECO:0000256" key="9">
    <source>
        <dbReference type="ARBA" id="ARBA00022822"/>
    </source>
</evidence>
<dbReference type="Pfam" id="PF00218">
    <property type="entry name" value="IGPS"/>
    <property type="match status" value="1"/>
</dbReference>
<accession>S4XRF1</accession>
<comment type="function">
    <text evidence="14">Bifunctional enzyme that catalyzes two sequential steps of tryptophan biosynthetic pathway. The first reaction is catalyzed by the isomerase, coded by the TrpF domain; the second reaction is catalyzed by the synthase, coded by the TrpC domain.</text>
</comment>
<dbReference type="GO" id="GO:0004640">
    <property type="term" value="F:phosphoribosylanthranilate isomerase activity"/>
    <property type="evidence" value="ECO:0007669"/>
    <property type="project" value="UniProtKB-UniRule"/>
</dbReference>
<feature type="compositionally biased region" description="Low complexity" evidence="17">
    <location>
        <begin position="387"/>
        <end position="398"/>
    </location>
</feature>
<protein>
    <recommendedName>
        <fullName evidence="15 16">Multifunctional fusion protein</fullName>
    </recommendedName>
    <domain>
        <recommendedName>
            <fullName evidence="15">Indole-3-glycerol phosphate synthase</fullName>
            <shortName evidence="15">IGPS</shortName>
            <ecNumber evidence="15">4.1.1.48</ecNumber>
        </recommendedName>
    </domain>
    <domain>
        <recommendedName>
            <fullName evidence="16">N-(5'-phosphoribosyl)anthranilate isomerase</fullName>
            <shortName evidence="16">PRAI</shortName>
            <ecNumber evidence="16">5.3.1.24</ecNumber>
        </recommendedName>
    </domain>
</protein>
<dbReference type="PANTHER" id="PTHR22854">
    <property type="entry name" value="TRYPTOPHAN BIOSYNTHESIS PROTEIN"/>
    <property type="match status" value="1"/>
</dbReference>
<evidence type="ECO:0000256" key="14">
    <source>
        <dbReference type="ARBA" id="ARBA00025592"/>
    </source>
</evidence>
<keyword evidence="7 15" id="KW-0028">Amino-acid biosynthesis</keyword>
<evidence type="ECO:0000256" key="17">
    <source>
        <dbReference type="SAM" id="MobiDB-lite"/>
    </source>
</evidence>
<dbReference type="eggNOG" id="COG0134">
    <property type="taxonomic scope" value="Bacteria"/>
</dbReference>
<evidence type="ECO:0000256" key="6">
    <source>
        <dbReference type="ARBA" id="ARBA00009847"/>
    </source>
</evidence>
<dbReference type="HAMAP" id="MF_00134_B">
    <property type="entry name" value="IGPS_B"/>
    <property type="match status" value="1"/>
</dbReference>
<keyword evidence="12 15" id="KW-0456">Lyase</keyword>
<comment type="similarity">
    <text evidence="15">Belongs to the TrpC family.</text>
</comment>
<evidence type="ECO:0000256" key="4">
    <source>
        <dbReference type="ARBA" id="ARBA00004696"/>
    </source>
</evidence>
<keyword evidence="13" id="KW-0511">Multifunctional enzyme</keyword>
<dbReference type="OrthoDB" id="9804217at2"/>
<comment type="pathway">
    <text evidence="4 15">Amino-acid biosynthesis; L-tryptophan biosynthesis; L-tryptophan from chorismate: step 4/5.</text>
</comment>
<dbReference type="AlphaFoldDB" id="S4XRF1"/>
<dbReference type="UniPathway" id="UPA00035">
    <property type="reaction ID" value="UER00042"/>
</dbReference>
<dbReference type="CDD" id="cd00405">
    <property type="entry name" value="PRAI"/>
    <property type="match status" value="1"/>
</dbReference>
<dbReference type="KEGG" id="scu:SCE1572_07855"/>
<dbReference type="Proteomes" id="UP000014803">
    <property type="component" value="Chromosome"/>
</dbReference>
<dbReference type="InterPro" id="IPR001240">
    <property type="entry name" value="PRAI_dom"/>
</dbReference>
<evidence type="ECO:0000256" key="15">
    <source>
        <dbReference type="HAMAP-Rule" id="MF_00134"/>
    </source>
</evidence>
<comment type="similarity">
    <text evidence="5">In the N-terminal section; belongs to the TrpC family.</text>
</comment>
<dbReference type="GO" id="GO:0000162">
    <property type="term" value="P:L-tryptophan biosynthetic process"/>
    <property type="evidence" value="ECO:0007669"/>
    <property type="project" value="UniProtKB-UniRule"/>
</dbReference>
<dbReference type="Pfam" id="PF00697">
    <property type="entry name" value="PRAI"/>
    <property type="match status" value="2"/>
</dbReference>
<keyword evidence="11 16" id="KW-0413">Isomerase</keyword>
<evidence type="ECO:0000313" key="20">
    <source>
        <dbReference type="EMBL" id="AGP34430.1"/>
    </source>
</evidence>
<feature type="domain" description="Indole-3-glycerol phosphate synthase" evidence="18">
    <location>
        <begin position="9"/>
        <end position="255"/>
    </location>
</feature>
<comment type="similarity">
    <text evidence="16">Belongs to the TrpF family.</text>
</comment>
<feature type="region of interest" description="Disordered" evidence="17">
    <location>
        <begin position="370"/>
        <end position="398"/>
    </location>
</feature>
<evidence type="ECO:0000256" key="5">
    <source>
        <dbReference type="ARBA" id="ARBA00007902"/>
    </source>
</evidence>
<dbReference type="GO" id="GO:0004425">
    <property type="term" value="F:indole-3-glycerol-phosphate synthase activity"/>
    <property type="evidence" value="ECO:0007669"/>
    <property type="project" value="UniProtKB-UniRule"/>
</dbReference>
<evidence type="ECO:0000256" key="13">
    <source>
        <dbReference type="ARBA" id="ARBA00023268"/>
    </source>
</evidence>
<evidence type="ECO:0000256" key="1">
    <source>
        <dbReference type="ARBA" id="ARBA00001164"/>
    </source>
</evidence>
<evidence type="ECO:0000256" key="10">
    <source>
        <dbReference type="ARBA" id="ARBA00023141"/>
    </source>
</evidence>
<reference evidence="20 21" key="1">
    <citation type="journal article" date="2013" name="Sci. Rep.">
        <title>Extraordinary expansion of a Sorangium cellulosum genome from an alkaline milieu.</title>
        <authorList>
            <person name="Han K."/>
            <person name="Li Z.F."/>
            <person name="Peng R."/>
            <person name="Zhu L.P."/>
            <person name="Zhou T."/>
            <person name="Wang L.G."/>
            <person name="Li S.G."/>
            <person name="Zhang X.B."/>
            <person name="Hu W."/>
            <person name="Wu Z.H."/>
            <person name="Qin N."/>
            <person name="Li Y.Z."/>
        </authorList>
    </citation>
    <scope>NUCLEOTIDE SEQUENCE [LARGE SCALE GENOMIC DNA]</scope>
    <source>
        <strain evidence="20 21">So0157-2</strain>
    </source>
</reference>
<evidence type="ECO:0000256" key="11">
    <source>
        <dbReference type="ARBA" id="ARBA00023235"/>
    </source>
</evidence>
<evidence type="ECO:0000313" key="21">
    <source>
        <dbReference type="Proteomes" id="UP000014803"/>
    </source>
</evidence>
<dbReference type="NCBIfam" id="NF006945">
    <property type="entry name" value="PRK09427.1"/>
    <property type="match status" value="1"/>
</dbReference>
<dbReference type="PROSITE" id="PS00614">
    <property type="entry name" value="IGPS"/>
    <property type="match status" value="1"/>
</dbReference>
<dbReference type="HAMAP" id="MF_00135">
    <property type="entry name" value="PRAI"/>
    <property type="match status" value="1"/>
</dbReference>
<dbReference type="SUPFAM" id="SSF51366">
    <property type="entry name" value="Ribulose-phoshate binding barrel"/>
    <property type="match status" value="2"/>
</dbReference>
<dbReference type="HOGENOM" id="CLU_007713_1_2_7"/>
<dbReference type="FunFam" id="3.20.20.70:FF:000024">
    <property type="entry name" value="Indole-3-glycerol phosphate synthase"/>
    <property type="match status" value="1"/>
</dbReference>
<dbReference type="InterPro" id="IPR001468">
    <property type="entry name" value="Indole-3-GlycerolPSynthase_CS"/>
</dbReference>
<feature type="domain" description="N-(5'phosphoribosyl) anthranilate isomerase (PRAI)" evidence="19">
    <location>
        <begin position="260"/>
        <end position="359"/>
    </location>
</feature>
<comment type="pathway">
    <text evidence="3 16">Amino-acid biosynthesis; L-tryptophan biosynthesis; L-tryptophan from chorismate: step 3/5.</text>
</comment>
<evidence type="ECO:0000259" key="19">
    <source>
        <dbReference type="Pfam" id="PF00697"/>
    </source>
</evidence>
<keyword evidence="8 15" id="KW-0210">Decarboxylase</keyword>
<dbReference type="EMBL" id="CP003969">
    <property type="protein sequence ID" value="AGP34430.1"/>
    <property type="molecule type" value="Genomic_DNA"/>
</dbReference>
<dbReference type="InterPro" id="IPR013785">
    <property type="entry name" value="Aldolase_TIM"/>
</dbReference>
<evidence type="ECO:0000256" key="12">
    <source>
        <dbReference type="ARBA" id="ARBA00023239"/>
    </source>
</evidence>
<dbReference type="PATRIC" id="fig|1254432.3.peg.1751"/>
<proteinExistence type="inferred from homology"/>
<comment type="catalytic activity">
    <reaction evidence="1 16">
        <text>N-(5-phospho-beta-D-ribosyl)anthranilate = 1-(2-carboxyphenylamino)-1-deoxy-D-ribulose 5-phosphate</text>
        <dbReference type="Rhea" id="RHEA:21540"/>
        <dbReference type="ChEBI" id="CHEBI:18277"/>
        <dbReference type="ChEBI" id="CHEBI:58613"/>
        <dbReference type="EC" id="5.3.1.24"/>
    </reaction>
</comment>
<dbReference type="STRING" id="1254432.SCE1572_07855"/>
<evidence type="ECO:0000256" key="3">
    <source>
        <dbReference type="ARBA" id="ARBA00004664"/>
    </source>
</evidence>
<gene>
    <name evidence="15" type="primary">trpC</name>
    <name evidence="16" type="synonym">trpF</name>
    <name evidence="20" type="ORF">SCE1572_07855</name>
</gene>
<evidence type="ECO:0000256" key="16">
    <source>
        <dbReference type="HAMAP-Rule" id="MF_00135"/>
    </source>
</evidence>
<dbReference type="Gene3D" id="3.20.20.70">
    <property type="entry name" value="Aldolase class I"/>
    <property type="match status" value="2"/>
</dbReference>
<dbReference type="InterPro" id="IPR011060">
    <property type="entry name" value="RibuloseP-bd_barrel"/>
</dbReference>
<keyword evidence="9 15" id="KW-0822">Tryptophan biosynthesis</keyword>
<name>S4XRF1_SORCE</name>
<dbReference type="PANTHER" id="PTHR22854:SF2">
    <property type="entry name" value="INDOLE-3-GLYCEROL-PHOSPHATE SYNTHASE"/>
    <property type="match status" value="1"/>
</dbReference>
<evidence type="ECO:0000256" key="2">
    <source>
        <dbReference type="ARBA" id="ARBA00001633"/>
    </source>
</evidence>
<organism evidence="20 21">
    <name type="scientific">Sorangium cellulosum So0157-2</name>
    <dbReference type="NCBI Taxonomy" id="1254432"/>
    <lineage>
        <taxon>Bacteria</taxon>
        <taxon>Pseudomonadati</taxon>
        <taxon>Myxococcota</taxon>
        <taxon>Polyangia</taxon>
        <taxon>Polyangiales</taxon>
        <taxon>Polyangiaceae</taxon>
        <taxon>Sorangium</taxon>
    </lineage>
</organism>
<dbReference type="EC" id="5.3.1.24" evidence="16"/>
<dbReference type="CDD" id="cd00331">
    <property type="entry name" value="IGPS"/>
    <property type="match status" value="1"/>
</dbReference>
<feature type="domain" description="N-(5'phosphoribosyl) anthranilate isomerase (PRAI)" evidence="19">
    <location>
        <begin position="403"/>
        <end position="483"/>
    </location>
</feature>
<dbReference type="InterPro" id="IPR045186">
    <property type="entry name" value="Indole-3-glycerol_P_synth"/>
</dbReference>
<dbReference type="InterPro" id="IPR013798">
    <property type="entry name" value="Indole-3-glycerol_P_synth_dom"/>
</dbReference>
<keyword evidence="10 15" id="KW-0057">Aromatic amino acid biosynthesis</keyword>
<dbReference type="eggNOG" id="COG0135">
    <property type="taxonomic scope" value="Bacteria"/>
</dbReference>
<feature type="compositionally biased region" description="Gly residues" evidence="17">
    <location>
        <begin position="372"/>
        <end position="386"/>
    </location>
</feature>
<evidence type="ECO:0000256" key="7">
    <source>
        <dbReference type="ARBA" id="ARBA00022605"/>
    </source>
</evidence>
<dbReference type="NCBIfam" id="NF001377">
    <property type="entry name" value="PRK00278.2-4"/>
    <property type="match status" value="1"/>
</dbReference>
<sequence length="504" mass="52600">MAEQGNVLGRIVERKRADVAERERRTPLASLRANAPPTSRSLRRALSAPGARFILECKKASPSEGVIRPDFDPHAVAAAYYGVADAVSVLTDEPFFQGSFEILQAVRAVLDVPILCKDFVVSPYQVVEARAHGADAILLMLSVLDDATALLCLGAAEALGMDCLVEVHDEAELDRALALPAPVIGINNRDLKTLKVDLAVSERLAPRVPRDRIVIAESGVESRAHVERLAPSVDGFLVGTSLMRSPDIADAARALVNGRVKVCGLTRPGDAREVERLGARFGGLVFAEASPRRVTREQAEIAIATAAGLPFVGVFLNQPADFVADTARALGLRAVQLHGDEDAAYVEGLRRALPEGCEVWKSVPMAPAGAAGAAGGPGAAGEGAAGQPGAAGASGAGAEVERRADRLVFDTRTAEARGGTGRTFAWSALEGHPARGRSLLAGGLTPDNIAAARRVGTWALDVSSGVERAPGEKCAELLARLFDAARGPSRHDPGPAAPADRASP</sequence>
<comment type="similarity">
    <text evidence="6">In the C-terminal section; belongs to the TrpF family.</text>
</comment>
<evidence type="ECO:0000259" key="18">
    <source>
        <dbReference type="Pfam" id="PF00218"/>
    </source>
</evidence>
<dbReference type="RefSeq" id="WP_020733558.1">
    <property type="nucleotide sequence ID" value="NC_021658.1"/>
</dbReference>
<dbReference type="EC" id="4.1.1.48" evidence="15"/>
<evidence type="ECO:0000256" key="8">
    <source>
        <dbReference type="ARBA" id="ARBA00022793"/>
    </source>
</evidence>